<gene>
    <name evidence="5" type="ORF">FOB64_002404</name>
</gene>
<name>A0A8H6BYS7_CANAX</name>
<keyword evidence="2" id="KW-0520">NAD</keyword>
<dbReference type="SMR" id="A0A8H6BYS7"/>
<dbReference type="GO" id="GO:0008460">
    <property type="term" value="F:dTDP-glucose 4,6-dehydratase activity"/>
    <property type="evidence" value="ECO:0007669"/>
    <property type="project" value="InterPro"/>
</dbReference>
<dbReference type="Gene3D" id="3.40.50.720">
    <property type="entry name" value="NAD(P)-binding Rossmann-like Domain"/>
    <property type="match status" value="1"/>
</dbReference>
<dbReference type="EMBL" id="JABWAD010000027">
    <property type="protein sequence ID" value="KAF6070328.1"/>
    <property type="molecule type" value="Genomic_DNA"/>
</dbReference>
<dbReference type="AlphaFoldDB" id="A0A8H6BYS7"/>
<dbReference type="InterPro" id="IPR036291">
    <property type="entry name" value="NAD(P)-bd_dom_sf"/>
</dbReference>
<dbReference type="FunFam" id="3.40.50.720:FF:000304">
    <property type="entry name" value="UDP-glucose 4,6-dehydratase"/>
    <property type="match status" value="1"/>
</dbReference>
<dbReference type="GO" id="GO:0009225">
    <property type="term" value="P:nucleotide-sugar metabolic process"/>
    <property type="evidence" value="ECO:0007669"/>
    <property type="project" value="InterPro"/>
</dbReference>
<dbReference type="Gene3D" id="3.90.25.10">
    <property type="entry name" value="UDP-galactose 4-epimerase, domain 1"/>
    <property type="match status" value="1"/>
</dbReference>
<keyword evidence="3" id="KW-0456">Lyase</keyword>
<dbReference type="InterPro" id="IPR016040">
    <property type="entry name" value="NAD(P)-bd_dom"/>
</dbReference>
<dbReference type="SUPFAM" id="SSF51735">
    <property type="entry name" value="NAD(P)-binding Rossmann-fold domains"/>
    <property type="match status" value="1"/>
</dbReference>
<dbReference type="Pfam" id="PF16363">
    <property type="entry name" value="GDP_Man_Dehyd"/>
    <property type="match status" value="1"/>
</dbReference>
<proteinExistence type="predicted"/>
<feature type="domain" description="NAD(P)-binding" evidence="4">
    <location>
        <begin position="11"/>
        <end position="309"/>
    </location>
</feature>
<evidence type="ECO:0000256" key="3">
    <source>
        <dbReference type="ARBA" id="ARBA00023239"/>
    </source>
</evidence>
<dbReference type="PANTHER" id="PTHR43000">
    <property type="entry name" value="DTDP-D-GLUCOSE 4,6-DEHYDRATASE-RELATED"/>
    <property type="match status" value="1"/>
</dbReference>
<dbReference type="CDD" id="cd05246">
    <property type="entry name" value="dTDP_GD_SDR_e"/>
    <property type="match status" value="1"/>
</dbReference>
<comment type="cofactor">
    <cofactor evidence="1">
        <name>NAD(+)</name>
        <dbReference type="ChEBI" id="CHEBI:57540"/>
    </cofactor>
</comment>
<evidence type="ECO:0000259" key="4">
    <source>
        <dbReference type="Pfam" id="PF16363"/>
    </source>
</evidence>
<evidence type="ECO:0000313" key="5">
    <source>
        <dbReference type="EMBL" id="KAF6070328.1"/>
    </source>
</evidence>
<dbReference type="InterPro" id="IPR005888">
    <property type="entry name" value="dTDP_Gluc_deHydtase"/>
</dbReference>
<evidence type="ECO:0000313" key="6">
    <source>
        <dbReference type="Proteomes" id="UP000536275"/>
    </source>
</evidence>
<evidence type="ECO:0000256" key="1">
    <source>
        <dbReference type="ARBA" id="ARBA00001911"/>
    </source>
</evidence>
<organism evidence="5 6">
    <name type="scientific">Candida albicans</name>
    <name type="common">Yeast</name>
    <dbReference type="NCBI Taxonomy" id="5476"/>
    <lineage>
        <taxon>Eukaryota</taxon>
        <taxon>Fungi</taxon>
        <taxon>Dikarya</taxon>
        <taxon>Ascomycota</taxon>
        <taxon>Saccharomycotina</taxon>
        <taxon>Pichiomycetes</taxon>
        <taxon>Debaryomycetaceae</taxon>
        <taxon>Candida/Lodderomyces clade</taxon>
        <taxon>Candida</taxon>
    </lineage>
</organism>
<sequence length="320" mass="36509">MTVSFDKRIVVSGGAGFIGIHFLCYMVKKYPNFHFTCIDKLNYASNATEIENLKSFSNFEFVHLDLSDNLEYLLKITKNTTDIINFAAESSVDRSFKDPVYFTKNNILATQNLLECHRLNPSIGYFLHISTDEVYGDVYEGDNKENAVMNPTNPYSASKAAIDLIIKSYQYSYKLPITILRPNNVYGPLQYPEKIIPLTIQCINEKKPIPVHGKGTNKRKYLYVLDIVLAIETVWIKNPMTTVNQIYNIGGTDELDNLSLIKLIMEIFGRGEIQFIKDRNYNDTNYSIDTTKIHNLGWSPKISLVQGLQLCKQSLDSPIE</sequence>
<reference evidence="5 6" key="1">
    <citation type="submission" date="2020-03" db="EMBL/GenBank/DDBJ databases">
        <title>FDA dAtabase for Regulatory Grade micrObial Sequences (FDA-ARGOS): Supporting development and validation of Infectious Disease Dx tests.</title>
        <authorList>
            <person name="Campos J."/>
            <person name="Goldberg B."/>
            <person name="Tallon L."/>
            <person name="Sadzewicz L."/>
            <person name="Vavikolanu K."/>
            <person name="Mehta A."/>
            <person name="Aluvathingal J."/>
            <person name="Nadendla S."/>
            <person name="Nandy P."/>
            <person name="Geyer C."/>
            <person name="Yan Y."/>
            <person name="Sichtig H."/>
        </authorList>
    </citation>
    <scope>NUCLEOTIDE SEQUENCE [LARGE SCALE GENOMIC DNA]</scope>
    <source>
        <strain evidence="5 6">FDAARGOS_656</strain>
    </source>
</reference>
<dbReference type="Proteomes" id="UP000536275">
    <property type="component" value="Unassembled WGS sequence"/>
</dbReference>
<evidence type="ECO:0000256" key="2">
    <source>
        <dbReference type="ARBA" id="ARBA00023027"/>
    </source>
</evidence>
<comment type="caution">
    <text evidence="5">The sequence shown here is derived from an EMBL/GenBank/DDBJ whole genome shotgun (WGS) entry which is preliminary data.</text>
</comment>
<protein>
    <submittedName>
        <fullName evidence="5">NAD dependent epimerase/dehydratase family protein</fullName>
    </submittedName>
</protein>
<accession>A0A8H6BYS7</accession>